<dbReference type="GO" id="GO:0016020">
    <property type="term" value="C:membrane"/>
    <property type="evidence" value="ECO:0007669"/>
    <property type="project" value="UniProtKB-SubCell"/>
</dbReference>
<feature type="transmembrane region" description="Helical" evidence="6">
    <location>
        <begin position="460"/>
        <end position="481"/>
    </location>
</feature>
<organism evidence="7 8">
    <name type="scientific">Bombardia bombarda</name>
    <dbReference type="NCBI Taxonomy" id="252184"/>
    <lineage>
        <taxon>Eukaryota</taxon>
        <taxon>Fungi</taxon>
        <taxon>Dikarya</taxon>
        <taxon>Ascomycota</taxon>
        <taxon>Pezizomycotina</taxon>
        <taxon>Sordariomycetes</taxon>
        <taxon>Sordariomycetidae</taxon>
        <taxon>Sordariales</taxon>
        <taxon>Lasiosphaeriaceae</taxon>
        <taxon>Bombardia</taxon>
    </lineage>
</organism>
<keyword evidence="4 6" id="KW-0472">Membrane</keyword>
<feature type="transmembrane region" description="Helical" evidence="6">
    <location>
        <begin position="176"/>
        <end position="193"/>
    </location>
</feature>
<evidence type="ECO:0000256" key="2">
    <source>
        <dbReference type="ARBA" id="ARBA00022692"/>
    </source>
</evidence>
<feature type="transmembrane region" description="Helical" evidence="6">
    <location>
        <begin position="395"/>
        <end position="415"/>
    </location>
</feature>
<evidence type="ECO:0000256" key="4">
    <source>
        <dbReference type="ARBA" id="ARBA00023136"/>
    </source>
</evidence>
<evidence type="ECO:0000313" key="7">
    <source>
        <dbReference type="EMBL" id="KAK0630958.1"/>
    </source>
</evidence>
<reference evidence="7" key="1">
    <citation type="submission" date="2023-06" db="EMBL/GenBank/DDBJ databases">
        <title>Genome-scale phylogeny and comparative genomics of the fungal order Sordariales.</title>
        <authorList>
            <consortium name="Lawrence Berkeley National Laboratory"/>
            <person name="Hensen N."/>
            <person name="Bonometti L."/>
            <person name="Westerberg I."/>
            <person name="Brannstrom I.O."/>
            <person name="Guillou S."/>
            <person name="Cros-Aarteil S."/>
            <person name="Calhoun S."/>
            <person name="Haridas S."/>
            <person name="Kuo A."/>
            <person name="Mondo S."/>
            <person name="Pangilinan J."/>
            <person name="Riley R."/>
            <person name="LaButti K."/>
            <person name="Andreopoulos B."/>
            <person name="Lipzen A."/>
            <person name="Chen C."/>
            <person name="Yanf M."/>
            <person name="Daum C."/>
            <person name="Ng V."/>
            <person name="Clum A."/>
            <person name="Steindorff A."/>
            <person name="Ohm R."/>
            <person name="Martin F."/>
            <person name="Silar P."/>
            <person name="Natvig D."/>
            <person name="Lalanne C."/>
            <person name="Gautier V."/>
            <person name="Ament-velasquez S.L."/>
            <person name="Kruys A."/>
            <person name="Hutchinson M.I."/>
            <person name="Powell A.J."/>
            <person name="Barry K."/>
            <person name="Miller A.N."/>
            <person name="Grigoriev I.V."/>
            <person name="Debuchy R."/>
            <person name="Gladieux P."/>
            <person name="Thoren M.H."/>
            <person name="Johannesson H."/>
        </authorList>
    </citation>
    <scope>NUCLEOTIDE SEQUENCE</scope>
    <source>
        <strain evidence="7">SMH3391-2</strain>
    </source>
</reference>
<dbReference type="AlphaFoldDB" id="A0AA39XBN3"/>
<gene>
    <name evidence="7" type="ORF">B0T17DRAFT_490430</name>
</gene>
<feature type="transmembrane region" description="Helical" evidence="6">
    <location>
        <begin position="337"/>
        <end position="358"/>
    </location>
</feature>
<keyword evidence="3 6" id="KW-1133">Transmembrane helix</keyword>
<dbReference type="PANTHER" id="PTHR30249">
    <property type="entry name" value="PUTATIVE SEROTONIN TRANSPORTER"/>
    <property type="match status" value="1"/>
</dbReference>
<dbReference type="InterPro" id="IPR007300">
    <property type="entry name" value="CidB/LrgB"/>
</dbReference>
<protein>
    <submittedName>
        <fullName evidence="7">Uncharacterized protein</fullName>
    </submittedName>
</protein>
<feature type="region of interest" description="Disordered" evidence="5">
    <location>
        <begin position="136"/>
        <end position="159"/>
    </location>
</feature>
<keyword evidence="2 6" id="KW-0812">Transmembrane</keyword>
<evidence type="ECO:0000313" key="8">
    <source>
        <dbReference type="Proteomes" id="UP001174934"/>
    </source>
</evidence>
<keyword evidence="8" id="KW-1185">Reference proteome</keyword>
<proteinExistence type="predicted"/>
<feature type="transmembrane region" description="Helical" evidence="6">
    <location>
        <begin position="199"/>
        <end position="220"/>
    </location>
</feature>
<comment type="caution">
    <text evidence="7">The sequence shown here is derived from an EMBL/GenBank/DDBJ whole genome shotgun (WGS) entry which is preliminary data.</text>
</comment>
<feature type="transmembrane region" description="Helical" evidence="6">
    <location>
        <begin position="232"/>
        <end position="254"/>
    </location>
</feature>
<comment type="subcellular location">
    <subcellularLocation>
        <location evidence="1">Membrane</location>
        <topology evidence="1">Multi-pass membrane protein</topology>
    </subcellularLocation>
</comment>
<feature type="transmembrane region" description="Helical" evidence="6">
    <location>
        <begin position="487"/>
        <end position="508"/>
    </location>
</feature>
<accession>A0AA39XBN3</accession>
<evidence type="ECO:0000256" key="1">
    <source>
        <dbReference type="ARBA" id="ARBA00004141"/>
    </source>
</evidence>
<dbReference type="EMBL" id="JAULSR010000002">
    <property type="protein sequence ID" value="KAK0630958.1"/>
    <property type="molecule type" value="Genomic_DNA"/>
</dbReference>
<evidence type="ECO:0000256" key="5">
    <source>
        <dbReference type="SAM" id="MobiDB-lite"/>
    </source>
</evidence>
<dbReference type="PANTHER" id="PTHR30249:SF0">
    <property type="entry name" value="PLASTIDAL GLYCOLATE_GLYCERATE TRANSLOCATOR 1, CHLOROPLASTIC"/>
    <property type="match status" value="1"/>
</dbReference>
<dbReference type="Pfam" id="PF04172">
    <property type="entry name" value="LrgB"/>
    <property type="match status" value="2"/>
</dbReference>
<name>A0AA39XBN3_9PEZI</name>
<dbReference type="Proteomes" id="UP001174934">
    <property type="component" value="Unassembled WGS sequence"/>
</dbReference>
<evidence type="ECO:0000256" key="3">
    <source>
        <dbReference type="ARBA" id="ARBA00022989"/>
    </source>
</evidence>
<feature type="compositionally biased region" description="Acidic residues" evidence="5">
    <location>
        <begin position="139"/>
        <end position="148"/>
    </location>
</feature>
<evidence type="ECO:0000256" key="6">
    <source>
        <dbReference type="SAM" id="Phobius"/>
    </source>
</evidence>
<sequence length="521" mass="55938">MTIVFLAFSVCGCILPGTEQFYRKRLRCAADLLNRHMSIGFTIPFVMVCRSQVADSRTIGLIIVCFILTSIITTISAYTLALPIQYLMVRWDRSFCGCSPLDMTVTQGVRPSVPQTTAKSIPEVKIMASVESMSNYGSESEESTDDEGPNPPQMKKVPSAAATSLPSYDWARRNPMLVICWLFTITIGLPLRYAAGNNAVFATGLLFALWLTMLAIQVDIKSSQQLRPWLRTLLAGIFNPVLWTSLGMMAYIFIDGAVSRRSLSGMLDTLQRDTTFSTFILRLVKHASSAVTTTGASSASPSIGAGDIAVSILNAGLVSWGLKLYEYRGHLVSRGGLTVFVVSLLLALGNMVLGPLFVHAIGLRPAGRELAFAARTVTIALGSPVMAVLGGDAGLNAAMVVLNGILFQMGLGFGVGRWLEKKLPWLPTATTTPTNDVEAQKVVKSTNQCTTKSDETNDPYTVAAGVTIGINSAAMGTAYLYETKSDAAPYSALSMMALGIMTVGIAAIKPLTVWLVERVAN</sequence>
<feature type="transmembrane region" description="Helical" evidence="6">
    <location>
        <begin position="59"/>
        <end position="84"/>
    </location>
</feature>